<dbReference type="OrthoDB" id="9987447at2"/>
<sequence length="163" mass="18710">MRKVLPIILSGALLTGFGVNSQKTEQDLNPQIIDVQAENTVEKNKNNFENFDLTSLDKSDINAIDQTGVAYVKSNEYNDLSQEEKSYMYNACLEAMNKLGFETDNFTYDDMNNLYNSCRNYMLENNVDPETFGLKDQAKLYNMCRNYLKNSNSDKKVGCMSRR</sequence>
<proteinExistence type="predicted"/>
<protein>
    <submittedName>
        <fullName evidence="1">Uncharacterized protein</fullName>
    </submittedName>
</protein>
<organism evidence="1 2">
    <name type="scientific">Anaerococcus nagyae</name>
    <dbReference type="NCBI Taxonomy" id="1755241"/>
    <lineage>
        <taxon>Bacteria</taxon>
        <taxon>Bacillati</taxon>
        <taxon>Bacillota</taxon>
        <taxon>Tissierellia</taxon>
        <taxon>Tissierellales</taxon>
        <taxon>Peptoniphilaceae</taxon>
        <taxon>Anaerococcus</taxon>
    </lineage>
</organism>
<evidence type="ECO:0000313" key="2">
    <source>
        <dbReference type="Proteomes" id="UP000261011"/>
    </source>
</evidence>
<comment type="caution">
    <text evidence="1">The sequence shown here is derived from an EMBL/GenBank/DDBJ whole genome shotgun (WGS) entry which is preliminary data.</text>
</comment>
<dbReference type="AlphaFoldDB" id="A0A3E2TIE6"/>
<keyword evidence="2" id="KW-1185">Reference proteome</keyword>
<gene>
    <name evidence="1" type="ORF">DXA39_04605</name>
</gene>
<evidence type="ECO:0000313" key="1">
    <source>
        <dbReference type="EMBL" id="RGB76455.1"/>
    </source>
</evidence>
<dbReference type="RefSeq" id="WP_117521450.1">
    <property type="nucleotide sequence ID" value="NZ_QVEU01000003.1"/>
</dbReference>
<name>A0A3E2TIE6_9FIRM</name>
<reference evidence="1 2" key="1">
    <citation type="submission" date="2018-08" db="EMBL/GenBank/DDBJ databases">
        <title>A genome reference for cultivated species of the human gut microbiota.</title>
        <authorList>
            <person name="Zou Y."/>
            <person name="Xue W."/>
            <person name="Luo G."/>
        </authorList>
    </citation>
    <scope>NUCLEOTIDE SEQUENCE [LARGE SCALE GENOMIC DNA]</scope>
    <source>
        <strain evidence="1 2">OF01-3</strain>
    </source>
</reference>
<accession>A0A3E2TIE6</accession>
<dbReference type="Proteomes" id="UP000261011">
    <property type="component" value="Unassembled WGS sequence"/>
</dbReference>
<dbReference type="EMBL" id="QVEU01000003">
    <property type="protein sequence ID" value="RGB76455.1"/>
    <property type="molecule type" value="Genomic_DNA"/>
</dbReference>